<name>A0A9D4QZ43_DREPO</name>
<evidence type="ECO:0000313" key="1">
    <source>
        <dbReference type="EMBL" id="KAH3848203.1"/>
    </source>
</evidence>
<keyword evidence="2" id="KW-1185">Reference proteome</keyword>
<reference evidence="1" key="1">
    <citation type="journal article" date="2019" name="bioRxiv">
        <title>The Genome of the Zebra Mussel, Dreissena polymorpha: A Resource for Invasive Species Research.</title>
        <authorList>
            <person name="McCartney M.A."/>
            <person name="Auch B."/>
            <person name="Kono T."/>
            <person name="Mallez S."/>
            <person name="Zhang Y."/>
            <person name="Obille A."/>
            <person name="Becker A."/>
            <person name="Abrahante J.E."/>
            <person name="Garbe J."/>
            <person name="Badalamenti J.P."/>
            <person name="Herman A."/>
            <person name="Mangelson H."/>
            <person name="Liachko I."/>
            <person name="Sullivan S."/>
            <person name="Sone E.D."/>
            <person name="Koren S."/>
            <person name="Silverstein K.A.T."/>
            <person name="Beckman K.B."/>
            <person name="Gohl D.M."/>
        </authorList>
    </citation>
    <scope>NUCLEOTIDE SEQUENCE</scope>
    <source>
        <strain evidence="1">Duluth1</strain>
        <tissue evidence="1">Whole animal</tissue>
    </source>
</reference>
<sequence length="80" mass="8595">MATLGSLTHHSVCSPNGNLRVMDSPFRLQPQWSPWGHGLTIPSAAPMATLGSLTHHSICSPNGHPEVIDSPFHLQPQLPP</sequence>
<evidence type="ECO:0000313" key="2">
    <source>
        <dbReference type="Proteomes" id="UP000828390"/>
    </source>
</evidence>
<dbReference type="EMBL" id="JAIWYP010000003">
    <property type="protein sequence ID" value="KAH3848203.1"/>
    <property type="molecule type" value="Genomic_DNA"/>
</dbReference>
<accession>A0A9D4QZ43</accession>
<comment type="caution">
    <text evidence="1">The sequence shown here is derived from an EMBL/GenBank/DDBJ whole genome shotgun (WGS) entry which is preliminary data.</text>
</comment>
<protein>
    <submittedName>
        <fullName evidence="1">Uncharacterized protein</fullName>
    </submittedName>
</protein>
<proteinExistence type="predicted"/>
<organism evidence="1 2">
    <name type="scientific">Dreissena polymorpha</name>
    <name type="common">Zebra mussel</name>
    <name type="synonym">Mytilus polymorpha</name>
    <dbReference type="NCBI Taxonomy" id="45954"/>
    <lineage>
        <taxon>Eukaryota</taxon>
        <taxon>Metazoa</taxon>
        <taxon>Spiralia</taxon>
        <taxon>Lophotrochozoa</taxon>
        <taxon>Mollusca</taxon>
        <taxon>Bivalvia</taxon>
        <taxon>Autobranchia</taxon>
        <taxon>Heteroconchia</taxon>
        <taxon>Euheterodonta</taxon>
        <taxon>Imparidentia</taxon>
        <taxon>Neoheterodontei</taxon>
        <taxon>Myida</taxon>
        <taxon>Dreissenoidea</taxon>
        <taxon>Dreissenidae</taxon>
        <taxon>Dreissena</taxon>
    </lineage>
</organism>
<reference evidence="1" key="2">
    <citation type="submission" date="2020-11" db="EMBL/GenBank/DDBJ databases">
        <authorList>
            <person name="McCartney M.A."/>
            <person name="Auch B."/>
            <person name="Kono T."/>
            <person name="Mallez S."/>
            <person name="Becker A."/>
            <person name="Gohl D.M."/>
            <person name="Silverstein K.A.T."/>
            <person name="Koren S."/>
            <person name="Bechman K.B."/>
            <person name="Herman A."/>
            <person name="Abrahante J.E."/>
            <person name="Garbe J."/>
        </authorList>
    </citation>
    <scope>NUCLEOTIDE SEQUENCE</scope>
    <source>
        <strain evidence="1">Duluth1</strain>
        <tissue evidence="1">Whole animal</tissue>
    </source>
</reference>
<gene>
    <name evidence="1" type="ORF">DPMN_090562</name>
</gene>
<dbReference type="Proteomes" id="UP000828390">
    <property type="component" value="Unassembled WGS sequence"/>
</dbReference>
<dbReference type="AlphaFoldDB" id="A0A9D4QZ43"/>